<gene>
    <name evidence="2" type="ORF">SAMN05421670_0655</name>
</gene>
<evidence type="ECO:0000313" key="3">
    <source>
        <dbReference type="Proteomes" id="UP000198734"/>
    </source>
</evidence>
<organism evidence="2 3">
    <name type="scientific">Psychrobacillus psychrotolerans</name>
    <dbReference type="NCBI Taxonomy" id="126156"/>
    <lineage>
        <taxon>Bacteria</taxon>
        <taxon>Bacillati</taxon>
        <taxon>Bacillota</taxon>
        <taxon>Bacilli</taxon>
        <taxon>Bacillales</taxon>
        <taxon>Bacillaceae</taxon>
        <taxon>Psychrobacillus</taxon>
    </lineage>
</organism>
<proteinExistence type="predicted"/>
<dbReference type="RefSeq" id="WP_093534149.1">
    <property type="nucleotide sequence ID" value="NZ_FOXU01000001.1"/>
</dbReference>
<accession>A0A1I5V3S9</accession>
<dbReference type="PROSITE" id="PS51257">
    <property type="entry name" value="PROKAR_LIPOPROTEIN"/>
    <property type="match status" value="1"/>
</dbReference>
<dbReference type="AlphaFoldDB" id="A0A1I5V3S9"/>
<name>A0A1I5V3S9_9BACI</name>
<sequence>MVKKIAMGFLFMLLAGCAVIGVSTLHFEGESDHWLVKYKAVDDGKSQTASYIIDFIGEGDPPETFDYIVSTSIAKSEQKVTDASFKGKGRLEEGNIQHEVRVAEDEVIVAEFSWDGKTEKVVLELK</sequence>
<evidence type="ECO:0000256" key="1">
    <source>
        <dbReference type="SAM" id="SignalP"/>
    </source>
</evidence>
<keyword evidence="1" id="KW-0732">Signal</keyword>
<feature type="signal peptide" evidence="1">
    <location>
        <begin position="1"/>
        <end position="20"/>
    </location>
</feature>
<evidence type="ECO:0008006" key="4">
    <source>
        <dbReference type="Google" id="ProtNLM"/>
    </source>
</evidence>
<reference evidence="3" key="1">
    <citation type="submission" date="2016-10" db="EMBL/GenBank/DDBJ databases">
        <authorList>
            <person name="Varghese N."/>
            <person name="Submissions S."/>
        </authorList>
    </citation>
    <scope>NUCLEOTIDE SEQUENCE [LARGE SCALE GENOMIC DNA]</scope>
    <source>
        <strain evidence="3">DSM 11706</strain>
    </source>
</reference>
<feature type="chain" id="PRO_5038354671" description="Lipoprotein" evidence="1">
    <location>
        <begin position="21"/>
        <end position="126"/>
    </location>
</feature>
<keyword evidence="3" id="KW-1185">Reference proteome</keyword>
<evidence type="ECO:0000313" key="2">
    <source>
        <dbReference type="EMBL" id="SFQ02110.1"/>
    </source>
</evidence>
<dbReference type="OrthoDB" id="1928231at2"/>
<dbReference type="Proteomes" id="UP000198734">
    <property type="component" value="Unassembled WGS sequence"/>
</dbReference>
<protein>
    <recommendedName>
        <fullName evidence="4">Lipoprotein</fullName>
    </recommendedName>
</protein>
<dbReference type="EMBL" id="FOXU01000001">
    <property type="protein sequence ID" value="SFQ02110.1"/>
    <property type="molecule type" value="Genomic_DNA"/>
</dbReference>